<keyword evidence="2" id="KW-0472">Membrane</keyword>
<evidence type="ECO:0000256" key="2">
    <source>
        <dbReference type="SAM" id="Phobius"/>
    </source>
</evidence>
<reference evidence="3" key="1">
    <citation type="submission" date="2023-07" db="EMBL/GenBank/DDBJ databases">
        <title>Sequencing the genomes of 1000 actinobacteria strains.</title>
        <authorList>
            <person name="Klenk H.-P."/>
        </authorList>
    </citation>
    <scope>NUCLEOTIDE SEQUENCE</scope>
    <source>
        <strain evidence="3">DSM 44707</strain>
    </source>
</reference>
<protein>
    <submittedName>
        <fullName evidence="3">Uncharacterized protein</fullName>
    </submittedName>
</protein>
<feature type="transmembrane region" description="Helical" evidence="2">
    <location>
        <begin position="240"/>
        <end position="262"/>
    </location>
</feature>
<evidence type="ECO:0000313" key="4">
    <source>
        <dbReference type="Proteomes" id="UP001183643"/>
    </source>
</evidence>
<dbReference type="EMBL" id="JAVDYB010000001">
    <property type="protein sequence ID" value="MDR7273900.1"/>
    <property type="molecule type" value="Genomic_DNA"/>
</dbReference>
<organism evidence="3 4">
    <name type="scientific">Catenuloplanes atrovinosus</name>
    <dbReference type="NCBI Taxonomy" id="137266"/>
    <lineage>
        <taxon>Bacteria</taxon>
        <taxon>Bacillati</taxon>
        <taxon>Actinomycetota</taxon>
        <taxon>Actinomycetes</taxon>
        <taxon>Micromonosporales</taxon>
        <taxon>Micromonosporaceae</taxon>
        <taxon>Catenuloplanes</taxon>
    </lineage>
</organism>
<comment type="caution">
    <text evidence="3">The sequence shown here is derived from an EMBL/GenBank/DDBJ whole genome shotgun (WGS) entry which is preliminary data.</text>
</comment>
<feature type="transmembrane region" description="Helical" evidence="2">
    <location>
        <begin position="111"/>
        <end position="132"/>
    </location>
</feature>
<feature type="transmembrane region" description="Helical" evidence="2">
    <location>
        <begin position="144"/>
        <end position="163"/>
    </location>
</feature>
<keyword evidence="4" id="KW-1185">Reference proteome</keyword>
<feature type="compositionally biased region" description="Polar residues" evidence="1">
    <location>
        <begin position="1"/>
        <end position="14"/>
    </location>
</feature>
<feature type="transmembrane region" description="Helical" evidence="2">
    <location>
        <begin position="199"/>
        <end position="228"/>
    </location>
</feature>
<dbReference type="RefSeq" id="WP_310362917.1">
    <property type="nucleotide sequence ID" value="NZ_JAVDYB010000001.1"/>
</dbReference>
<feature type="transmembrane region" description="Helical" evidence="2">
    <location>
        <begin position="169"/>
        <end position="187"/>
    </location>
</feature>
<proteinExistence type="predicted"/>
<feature type="region of interest" description="Disordered" evidence="1">
    <location>
        <begin position="1"/>
        <end position="42"/>
    </location>
</feature>
<name>A0AAE4C9T0_9ACTN</name>
<accession>A0AAE4C9T0</accession>
<keyword evidence="2" id="KW-1133">Transmembrane helix</keyword>
<dbReference type="Proteomes" id="UP001183643">
    <property type="component" value="Unassembled WGS sequence"/>
</dbReference>
<dbReference type="AlphaFoldDB" id="A0AAE4C9T0"/>
<keyword evidence="2" id="KW-0812">Transmembrane</keyword>
<feature type="transmembrane region" description="Helical" evidence="2">
    <location>
        <begin position="50"/>
        <end position="69"/>
    </location>
</feature>
<feature type="transmembrane region" description="Helical" evidence="2">
    <location>
        <begin position="368"/>
        <end position="386"/>
    </location>
</feature>
<sequence length="387" mass="40319">MASVPSRGTRTATAPFTPEWPPRATTTVTRRPQRARTPRTERRAGTVRRWAFRLLLAAPFVALAVAWTGDVTANAAIERDGMIIRWGADDLGFVSALFPPLPAAVAGLAPFGTRGLGVAGALLAGVVLGVLWDRLRRYGLPRRLAAVLLAGLGAMPAFGALAVSDFHRFATVALFSVALAGMVRFAVDGDTGGGFTCGLAMGAAVLCDLYAVLFTVMLAVTCAVIIRWRGFGGTAPGPGMLRATALVITFPAAAAVCGWAFLEWRFAGTFFQGVRDSGWGPSVLTGGWAALAEQPWRELGEAVLRTPVLLAALLLALVNGRWLLSLLLPVPPLLIALAVALGVPLTPGEALLVLGAAALVVPVPSGRVAVAVLTVAASCQVGLGWFW</sequence>
<evidence type="ECO:0000256" key="1">
    <source>
        <dbReference type="SAM" id="MobiDB-lite"/>
    </source>
</evidence>
<evidence type="ECO:0000313" key="3">
    <source>
        <dbReference type="EMBL" id="MDR7273900.1"/>
    </source>
</evidence>
<gene>
    <name evidence="3" type="ORF">J2S41_000678</name>
</gene>